<evidence type="ECO:0008006" key="3">
    <source>
        <dbReference type="Google" id="ProtNLM"/>
    </source>
</evidence>
<evidence type="ECO:0000256" key="1">
    <source>
        <dbReference type="SAM" id="Phobius"/>
    </source>
</evidence>
<reference evidence="2" key="1">
    <citation type="journal article" date="2015" name="Nature">
        <title>Complex archaea that bridge the gap between prokaryotes and eukaryotes.</title>
        <authorList>
            <person name="Spang A."/>
            <person name="Saw J.H."/>
            <person name="Jorgensen S.L."/>
            <person name="Zaremba-Niedzwiedzka K."/>
            <person name="Martijn J."/>
            <person name="Lind A.E."/>
            <person name="van Eijk R."/>
            <person name="Schleper C."/>
            <person name="Guy L."/>
            <person name="Ettema T.J."/>
        </authorList>
    </citation>
    <scope>NUCLEOTIDE SEQUENCE</scope>
</reference>
<protein>
    <recommendedName>
        <fullName evidence="3">Major facilitator superfamily (MFS) profile domain-containing protein</fullName>
    </recommendedName>
</protein>
<dbReference type="EMBL" id="LAZR01001378">
    <property type="protein sequence ID" value="KKN45598.1"/>
    <property type="molecule type" value="Genomic_DNA"/>
</dbReference>
<keyword evidence="1" id="KW-0472">Membrane</keyword>
<feature type="transmembrane region" description="Helical" evidence="1">
    <location>
        <begin position="121"/>
        <end position="141"/>
    </location>
</feature>
<name>A0A0F9TW58_9ZZZZ</name>
<keyword evidence="1" id="KW-0812">Transmembrane</keyword>
<feature type="transmembrane region" description="Helical" evidence="1">
    <location>
        <begin position="56"/>
        <end position="78"/>
    </location>
</feature>
<proteinExistence type="predicted"/>
<evidence type="ECO:0000313" key="2">
    <source>
        <dbReference type="EMBL" id="KKN45598.1"/>
    </source>
</evidence>
<organism evidence="2">
    <name type="scientific">marine sediment metagenome</name>
    <dbReference type="NCBI Taxonomy" id="412755"/>
    <lineage>
        <taxon>unclassified sequences</taxon>
        <taxon>metagenomes</taxon>
        <taxon>ecological metagenomes</taxon>
    </lineage>
</organism>
<gene>
    <name evidence="2" type="ORF">LCGC14_0681360</name>
</gene>
<dbReference type="AlphaFoldDB" id="A0A0F9TW58"/>
<feature type="transmembrane region" description="Helical" evidence="1">
    <location>
        <begin position="12"/>
        <end position="36"/>
    </location>
</feature>
<accession>A0A0F9TW58</accession>
<sequence>MNDEKKKDSNELLNFLMIIIGLLFILKAVMELLAWADIYTPEWLSGTGVDAALSVFGSQGIISLLLGFWCLVAGIGLFREEEYALGMGLVVLSIMAAAGITAVMGWISAPDSFDAGYWPSYITIVATIVGVLGFLWLLFTYKRYD</sequence>
<keyword evidence="1" id="KW-1133">Transmembrane helix</keyword>
<comment type="caution">
    <text evidence="2">The sequence shown here is derived from an EMBL/GenBank/DDBJ whole genome shotgun (WGS) entry which is preliminary data.</text>
</comment>
<feature type="transmembrane region" description="Helical" evidence="1">
    <location>
        <begin position="85"/>
        <end position="109"/>
    </location>
</feature>